<dbReference type="Gene3D" id="3.40.1170.60">
    <property type="match status" value="1"/>
</dbReference>
<dbReference type="InterPro" id="IPR050356">
    <property type="entry name" value="SulA_CellDiv_inhibitor"/>
</dbReference>
<dbReference type="RefSeq" id="WP_366232613.1">
    <property type="nucleotide sequence ID" value="NZ_JBFBMH010000004.1"/>
</dbReference>
<reference evidence="4 5" key="1">
    <citation type="submission" date="2024-06" db="EMBL/GenBank/DDBJ databases">
        <title>The Natural Products Discovery Center: Release of the First 8490 Sequenced Strains for Exploring Actinobacteria Biosynthetic Diversity.</title>
        <authorList>
            <person name="Kalkreuter E."/>
            <person name="Kautsar S.A."/>
            <person name="Yang D."/>
            <person name="Bader C.D."/>
            <person name="Teijaro C.N."/>
            <person name="Fluegel L."/>
            <person name="Davis C.M."/>
            <person name="Simpson J.R."/>
            <person name="Lauterbach L."/>
            <person name="Steele A.D."/>
            <person name="Gui C."/>
            <person name="Meng S."/>
            <person name="Li G."/>
            <person name="Viehrig K."/>
            <person name="Ye F."/>
            <person name="Su P."/>
            <person name="Kiefer A.F."/>
            <person name="Nichols A."/>
            <person name="Cepeda A.J."/>
            <person name="Yan W."/>
            <person name="Fan B."/>
            <person name="Jiang Y."/>
            <person name="Adhikari A."/>
            <person name="Zheng C.-J."/>
            <person name="Schuster L."/>
            <person name="Cowan T.M."/>
            <person name="Smanski M.J."/>
            <person name="Chevrette M.G."/>
            <person name="De Carvalho L.P.S."/>
            <person name="Shen B."/>
        </authorList>
    </citation>
    <scope>NUCLEOTIDE SEQUENCE [LARGE SCALE GENOMIC DNA]</scope>
    <source>
        <strain evidence="4 5">NPDC077434</strain>
    </source>
</reference>
<dbReference type="SUPFAM" id="SSF56672">
    <property type="entry name" value="DNA/RNA polymerases"/>
    <property type="match status" value="1"/>
</dbReference>
<gene>
    <name evidence="4" type="ORF">AB0301_04985</name>
</gene>
<evidence type="ECO:0000313" key="5">
    <source>
        <dbReference type="Proteomes" id="UP001553715"/>
    </source>
</evidence>
<comment type="caution">
    <text evidence="4">The sequence shown here is derived from an EMBL/GenBank/DDBJ whole genome shotgun (WGS) entry which is preliminary data.</text>
</comment>
<keyword evidence="1" id="KW-0227">DNA damage</keyword>
<dbReference type="Proteomes" id="UP001553715">
    <property type="component" value="Unassembled WGS sequence"/>
</dbReference>
<dbReference type="PANTHER" id="PTHR35369">
    <property type="entry name" value="BLR3025 PROTEIN-RELATED"/>
    <property type="match status" value="1"/>
</dbReference>
<evidence type="ECO:0000259" key="3">
    <source>
        <dbReference type="Pfam" id="PF00817"/>
    </source>
</evidence>
<proteinExistence type="predicted"/>
<evidence type="ECO:0000256" key="2">
    <source>
        <dbReference type="SAM" id="MobiDB-lite"/>
    </source>
</evidence>
<dbReference type="EMBL" id="JBFBMH010000004">
    <property type="protein sequence ID" value="MEW1974426.1"/>
    <property type="molecule type" value="Genomic_DNA"/>
</dbReference>
<evidence type="ECO:0000313" key="4">
    <source>
        <dbReference type="EMBL" id="MEW1974426.1"/>
    </source>
</evidence>
<dbReference type="InterPro" id="IPR043502">
    <property type="entry name" value="DNA/RNA_pol_sf"/>
</dbReference>
<protein>
    <submittedName>
        <fullName evidence="4">DNA polymerase Y family protein</fullName>
    </submittedName>
</protein>
<feature type="domain" description="UmuC" evidence="3">
    <location>
        <begin position="27"/>
        <end position="147"/>
    </location>
</feature>
<accession>A0ABV3LF51</accession>
<organism evidence="4 5">
    <name type="scientific">Microbacterium profundi</name>
    <dbReference type="NCBI Taxonomy" id="450380"/>
    <lineage>
        <taxon>Bacteria</taxon>
        <taxon>Bacillati</taxon>
        <taxon>Actinomycetota</taxon>
        <taxon>Actinomycetes</taxon>
        <taxon>Micrococcales</taxon>
        <taxon>Microbacteriaceae</taxon>
        <taxon>Microbacterium</taxon>
    </lineage>
</organism>
<dbReference type="InterPro" id="IPR001126">
    <property type="entry name" value="UmuC"/>
</dbReference>
<keyword evidence="5" id="KW-1185">Reference proteome</keyword>
<dbReference type="PANTHER" id="PTHR35369:SF2">
    <property type="entry name" value="BLR3025 PROTEIN"/>
    <property type="match status" value="1"/>
</dbReference>
<evidence type="ECO:0000256" key="1">
    <source>
        <dbReference type="ARBA" id="ARBA00022763"/>
    </source>
</evidence>
<feature type="region of interest" description="Disordered" evidence="2">
    <location>
        <begin position="316"/>
        <end position="339"/>
    </location>
</feature>
<name>A0ABV3LF51_9MICO</name>
<dbReference type="Pfam" id="PF00817">
    <property type="entry name" value="IMS"/>
    <property type="match status" value="1"/>
</dbReference>
<dbReference type="CDD" id="cd03468">
    <property type="entry name" value="PolY_like"/>
    <property type="match status" value="1"/>
</dbReference>
<sequence length="522" mass="56902">MSMPPRHLVLWLPDWPVRAALGVPPAEQPVAVVQANIVIACSASARAQGVRRGQRRRLAQTRSPALRLIPADPRRDERAFLPVLRLLEELVPGVQPLRPGLAALRARGAARYYGGEEQAALRLIEALAEHDHPGTRAAIADGLFTAEQAARLAAPALVVAPGGSREFLAPLPVQALGDEEVTALLERLGIRTLAEFAALAETDIRDRLGERGARLHALASGADSRPLVPQHPEPELAREIVFETPLEQADQVAFAVRQTADAVTAALAELSQVCTEVRIDLTDDDGGISSRVWLHPTSFEASDLVDRVRWQLESLSTPAKSESAKSDPAQSDPAQSDRAPAGIAEVRIVPTRVDDSAHHQPGLFGQGPQQRLHHAVSRVQAMLGHLGVVTPVIVGGRRLSDRQLLQPWGDKVPPERDAALPWPGSLPPPYPSEVFNPPLPARVTAADGTPPRVDERGTLSSAPAWIEETAVSSWAGPWPLRERAWDKDQARLAQRLQIVDESQRAWLVLWEDDSWWVEGRYR</sequence>
<dbReference type="Gene3D" id="1.10.150.20">
    <property type="entry name" value="5' to 3' exonuclease, C-terminal subdomain"/>
    <property type="match status" value="1"/>
</dbReference>